<dbReference type="EMBL" id="VIKR01000001">
    <property type="protein sequence ID" value="TQV76406.1"/>
    <property type="molecule type" value="Genomic_DNA"/>
</dbReference>
<accession>A0A545TGT5</accession>
<dbReference type="Gene3D" id="1.25.40.10">
    <property type="entry name" value="Tetratricopeptide repeat domain"/>
    <property type="match status" value="5"/>
</dbReference>
<comment type="caution">
    <text evidence="1">The sequence shown here is derived from an EMBL/GenBank/DDBJ whole genome shotgun (WGS) entry which is preliminary data.</text>
</comment>
<gene>
    <name evidence="1" type="ORF">FLL45_00105</name>
</gene>
<dbReference type="PROSITE" id="PS51257">
    <property type="entry name" value="PROKAR_LIPOPROTEIN"/>
    <property type="match status" value="1"/>
</dbReference>
<dbReference type="AlphaFoldDB" id="A0A545TGT5"/>
<evidence type="ECO:0000313" key="1">
    <source>
        <dbReference type="EMBL" id="TQV76406.1"/>
    </source>
</evidence>
<sequence>MKFTRILFFSVLLSACTSQEIRPTLRSVDKVANPSLLKNQATAPKSADEIRKAYQRYLSTTPKSDKSRKLALERLAELEFDVSNRISLSQSEEQPSDAEQLEDERYTQQIKKSVELYTLSLRDYPKAKGNDKILYQLAKAYDQLGQSEKSFSKLLQLSTEYPNSRYYIETQFRIAEHYFSLTDYDAAEGAYTEVIIAPKNEIFYEKALFKRGWSRFKQAYYEDAIDDYSQALTYHNFGEIETLNKSERERFDEYFRAIALTVANLGGASYLHEFFQDKPDNQYLYHTYSVLSDIYLKQERYSDSVNVLNEFIKQYPQSIHLPSAQLKIVNNWQAGGFSKNLFSAIEALYQKYHVNNTYWKNFDDVNKKKRIHQSIKEYVLLMSEYYHSRYQKNELTENYTKAATWYQRYLNDYESYARQDKVYFNFAELLRQNSNLTKALNYYELAAYDDELILDKQSSYLTITLTDKLYKTTKSAEKGVILNKHLRYVERFAELYPEDNRISNIIANATQLAYTNSQFESTIKLASLLKNEISNSQDAYKIHTLKAQAYFRLDQYAEAESAYKSLLTYPQITSKTKKEFTNRLALSIYRQGTKIQDTDKGEAIHHFMRISDIANTSEIAATGMYDGISLMVNTQQWEQTVSSIQRFQKLYPKSKYNQDLTKKLSIAYLNSDQKIKAAEQFEKISSFEKSRDIQMTALWQAAELYESKGDIASAIRSYSKYADTYRQPYAQNMEAMSKLVELFALSKNSKNVSKWQSRILKADKSSSKEDRTDRTNYIASMTALQMARDKNNEFRSHKLVAPFKVNLRRKKNAMQSAVKLFGRASSYGIPDATTESTYAIARIYQDFSQALLNSERPKSLQGEELEQYNILLEDQAFPFEDKAIEFYEVNLSRIKNNIFDDWVSKSLSELKTLFPVKYGRKSKIDGYIETLE</sequence>
<dbReference type="Pfam" id="PF13181">
    <property type="entry name" value="TPR_8"/>
    <property type="match status" value="1"/>
</dbReference>
<dbReference type="SUPFAM" id="SSF48452">
    <property type="entry name" value="TPR-like"/>
    <property type="match status" value="2"/>
</dbReference>
<dbReference type="InterPro" id="IPR019734">
    <property type="entry name" value="TPR_rpt"/>
</dbReference>
<dbReference type="Pfam" id="PF13174">
    <property type="entry name" value="TPR_6"/>
    <property type="match status" value="2"/>
</dbReference>
<dbReference type="RefSeq" id="WP_142887767.1">
    <property type="nucleotide sequence ID" value="NZ_VIKR01000001.1"/>
</dbReference>
<dbReference type="Proteomes" id="UP000317839">
    <property type="component" value="Unassembled WGS sequence"/>
</dbReference>
<dbReference type="SMART" id="SM00028">
    <property type="entry name" value="TPR"/>
    <property type="match status" value="7"/>
</dbReference>
<keyword evidence="2" id="KW-1185">Reference proteome</keyword>
<dbReference type="OrthoDB" id="9806825at2"/>
<reference evidence="1 2" key="1">
    <citation type="submission" date="2019-06" db="EMBL/GenBank/DDBJ databases">
        <title>Draft genome of Aliikangiella marina GYP-15.</title>
        <authorList>
            <person name="Wang G."/>
        </authorList>
    </citation>
    <scope>NUCLEOTIDE SEQUENCE [LARGE SCALE GENOMIC DNA]</scope>
    <source>
        <strain evidence="1 2">GYP-15</strain>
    </source>
</reference>
<protein>
    <submittedName>
        <fullName evidence="1">Tetratricopeptide repeat protein</fullName>
    </submittedName>
</protein>
<name>A0A545TGT5_9GAMM</name>
<dbReference type="InterPro" id="IPR011990">
    <property type="entry name" value="TPR-like_helical_dom_sf"/>
</dbReference>
<organism evidence="1 2">
    <name type="scientific">Aliikangiella marina</name>
    <dbReference type="NCBI Taxonomy" id="1712262"/>
    <lineage>
        <taxon>Bacteria</taxon>
        <taxon>Pseudomonadati</taxon>
        <taxon>Pseudomonadota</taxon>
        <taxon>Gammaproteobacteria</taxon>
        <taxon>Oceanospirillales</taxon>
        <taxon>Pleioneaceae</taxon>
        <taxon>Aliikangiella</taxon>
    </lineage>
</organism>
<evidence type="ECO:0000313" key="2">
    <source>
        <dbReference type="Proteomes" id="UP000317839"/>
    </source>
</evidence>
<proteinExistence type="predicted"/>